<protein>
    <submittedName>
        <fullName evidence="1">Uncharacterized protein</fullName>
    </submittedName>
</protein>
<dbReference type="AlphaFoldDB" id="A0A8S2MPM3"/>
<evidence type="ECO:0000313" key="2">
    <source>
        <dbReference type="Proteomes" id="UP000676336"/>
    </source>
</evidence>
<comment type="caution">
    <text evidence="1">The sequence shown here is derived from an EMBL/GenBank/DDBJ whole genome shotgun (WGS) entry which is preliminary data.</text>
</comment>
<organism evidence="1 2">
    <name type="scientific">Rotaria magnacalcarata</name>
    <dbReference type="NCBI Taxonomy" id="392030"/>
    <lineage>
        <taxon>Eukaryota</taxon>
        <taxon>Metazoa</taxon>
        <taxon>Spiralia</taxon>
        <taxon>Gnathifera</taxon>
        <taxon>Rotifera</taxon>
        <taxon>Eurotatoria</taxon>
        <taxon>Bdelloidea</taxon>
        <taxon>Philodinida</taxon>
        <taxon>Philodinidae</taxon>
        <taxon>Rotaria</taxon>
    </lineage>
</organism>
<dbReference type="EMBL" id="CAJOBI010003354">
    <property type="protein sequence ID" value="CAF3965638.1"/>
    <property type="molecule type" value="Genomic_DNA"/>
</dbReference>
<gene>
    <name evidence="1" type="ORF">SMN809_LOCUS10040</name>
</gene>
<sequence>MGGRQTLIFKHTIPFSSKLCETRAAKGIDDFQEGICHIWADPHFIVFPQRPGEPRPQYWCKEQGEHIIYRNQWIKFTVMVTTTPYWMEEYKIIFLDGEATLCTITSQEKVCNHPKIVIKTLGLITDIKYQTASLRMTIVQYGPVQYFDINIYQTNFSIIRQSSGVCVSGSFSCYIEAPAAYRDYNRKRNVLSGRNPTPEQIFVNTHAQEICEHARLSARQAVAQSGLPPASQTMEDSAMISCINDLERSGDTRFANSVVQLSIFDAITARNISEEQLNALFEQVAVVLEAAIVNASKSIEQFLSKDVVINEERSRVATAEKCER</sequence>
<accession>A0A8S2MPM3</accession>
<reference evidence="1" key="1">
    <citation type="submission" date="2021-02" db="EMBL/GenBank/DDBJ databases">
        <authorList>
            <person name="Nowell W R."/>
        </authorList>
    </citation>
    <scope>NUCLEOTIDE SEQUENCE</scope>
</reference>
<dbReference type="Proteomes" id="UP000676336">
    <property type="component" value="Unassembled WGS sequence"/>
</dbReference>
<proteinExistence type="predicted"/>
<evidence type="ECO:0000313" key="1">
    <source>
        <dbReference type="EMBL" id="CAF3965638.1"/>
    </source>
</evidence>
<name>A0A8S2MPM3_9BILA</name>